<dbReference type="Pfam" id="PF13419">
    <property type="entry name" value="HAD_2"/>
    <property type="match status" value="1"/>
</dbReference>
<dbReference type="NCBIfam" id="TIGR01662">
    <property type="entry name" value="HAD-SF-IIIA"/>
    <property type="match status" value="1"/>
</dbReference>
<dbReference type="EMBL" id="JACRTC010000001">
    <property type="protein sequence ID" value="MBC8569615.1"/>
    <property type="molecule type" value="Genomic_DNA"/>
</dbReference>
<dbReference type="InterPro" id="IPR006549">
    <property type="entry name" value="HAD-SF_hydro_IIIA"/>
</dbReference>
<evidence type="ECO:0000313" key="2">
    <source>
        <dbReference type="Proteomes" id="UP000660861"/>
    </source>
</evidence>
<dbReference type="Gene3D" id="3.40.50.1000">
    <property type="entry name" value="HAD superfamily/HAD-like"/>
    <property type="match status" value="1"/>
</dbReference>
<evidence type="ECO:0000313" key="1">
    <source>
        <dbReference type="EMBL" id="MBC8569615.1"/>
    </source>
</evidence>
<gene>
    <name evidence="1" type="ORF">H8709_02100</name>
</gene>
<dbReference type="InterPro" id="IPR023214">
    <property type="entry name" value="HAD_sf"/>
</dbReference>
<dbReference type="Proteomes" id="UP000660861">
    <property type="component" value="Unassembled WGS sequence"/>
</dbReference>
<dbReference type="PRINTS" id="PR00413">
    <property type="entry name" value="HADHALOGNASE"/>
</dbReference>
<dbReference type="InterPro" id="IPR006439">
    <property type="entry name" value="HAD-SF_hydro_IA"/>
</dbReference>
<dbReference type="NCBIfam" id="TIGR01549">
    <property type="entry name" value="HAD-SF-IA-v1"/>
    <property type="match status" value="1"/>
</dbReference>
<dbReference type="GO" id="GO:0008967">
    <property type="term" value="F:phosphoglycolate phosphatase activity"/>
    <property type="evidence" value="ECO:0007669"/>
    <property type="project" value="TreeGrafter"/>
</dbReference>
<reference evidence="1" key="1">
    <citation type="submission" date="2020-08" db="EMBL/GenBank/DDBJ databases">
        <title>Genome public.</title>
        <authorList>
            <person name="Liu C."/>
            <person name="Sun Q."/>
        </authorList>
    </citation>
    <scope>NUCLEOTIDE SEQUENCE</scope>
    <source>
        <strain evidence="1">NSJ-54</strain>
    </source>
</reference>
<accession>A0A926E841</accession>
<dbReference type="InterPro" id="IPR036412">
    <property type="entry name" value="HAD-like_sf"/>
</dbReference>
<dbReference type="Gene3D" id="1.10.150.240">
    <property type="entry name" value="Putative phosphatase, domain 2"/>
    <property type="match status" value="1"/>
</dbReference>
<dbReference type="SFLD" id="SFLDG01129">
    <property type="entry name" value="C1.5:_HAD__Beta-PGM__Phosphata"/>
    <property type="match status" value="1"/>
</dbReference>
<dbReference type="PROSITE" id="PS01228">
    <property type="entry name" value="COF_1"/>
    <property type="match status" value="1"/>
</dbReference>
<dbReference type="PANTHER" id="PTHR43434">
    <property type="entry name" value="PHOSPHOGLYCOLATE PHOSPHATASE"/>
    <property type="match status" value="1"/>
</dbReference>
<dbReference type="SFLD" id="SFLDG01135">
    <property type="entry name" value="C1.5.6:_HAD__Beta-PGM__Phospha"/>
    <property type="match status" value="1"/>
</dbReference>
<dbReference type="InterPro" id="IPR050155">
    <property type="entry name" value="HAD-like_hydrolase_sf"/>
</dbReference>
<dbReference type="SUPFAM" id="SSF56784">
    <property type="entry name" value="HAD-like"/>
    <property type="match status" value="1"/>
</dbReference>
<protein>
    <submittedName>
        <fullName evidence="1">HAD-IIIA family hydrolase</fullName>
    </submittedName>
</protein>
<name>A0A926E841_9FIRM</name>
<comment type="caution">
    <text evidence="1">The sequence shown here is derived from an EMBL/GenBank/DDBJ whole genome shotgun (WGS) entry which is preliminary data.</text>
</comment>
<dbReference type="SFLD" id="SFLDS00003">
    <property type="entry name" value="Haloacid_Dehalogenase"/>
    <property type="match status" value="1"/>
</dbReference>
<sequence length="214" mass="23477">MKKAAIFDLDGTLLNTLTDLAVSCNHALEVYGYPTHEVEAYKLFVGNGVYNLVKRILPADAQDEEIRAKIKAEFDAYYAAHTVDYTKPYDGIEDMLGRCREKGIKMIVVSNKAHNFVVQLIESIFPGVFDVILGQRDDVPKKPDPTAVFEALDRVGVSAKESIYVGDSGVDMQTGKNAGCYTIGVSWGFRAPEELRENGADAIVGTPQEILGLL</sequence>
<dbReference type="GO" id="GO:0006281">
    <property type="term" value="P:DNA repair"/>
    <property type="evidence" value="ECO:0007669"/>
    <property type="project" value="TreeGrafter"/>
</dbReference>
<organism evidence="1 2">
    <name type="scientific">Zongyangia hominis</name>
    <dbReference type="NCBI Taxonomy" id="2763677"/>
    <lineage>
        <taxon>Bacteria</taxon>
        <taxon>Bacillati</taxon>
        <taxon>Bacillota</taxon>
        <taxon>Clostridia</taxon>
        <taxon>Eubacteriales</taxon>
        <taxon>Oscillospiraceae</taxon>
        <taxon>Zongyangia</taxon>
    </lineage>
</organism>
<dbReference type="InterPro" id="IPR023198">
    <property type="entry name" value="PGP-like_dom2"/>
</dbReference>
<keyword evidence="1" id="KW-0378">Hydrolase</keyword>
<dbReference type="PANTHER" id="PTHR43434:SF1">
    <property type="entry name" value="PHOSPHOGLYCOLATE PHOSPHATASE"/>
    <property type="match status" value="1"/>
</dbReference>
<dbReference type="AlphaFoldDB" id="A0A926E841"/>
<dbReference type="RefSeq" id="WP_262396710.1">
    <property type="nucleotide sequence ID" value="NZ_JACRTC010000001.1"/>
</dbReference>
<dbReference type="NCBIfam" id="TIGR01509">
    <property type="entry name" value="HAD-SF-IA-v3"/>
    <property type="match status" value="1"/>
</dbReference>
<keyword evidence="2" id="KW-1185">Reference proteome</keyword>
<proteinExistence type="predicted"/>
<dbReference type="InterPro" id="IPR041492">
    <property type="entry name" value="HAD_2"/>
</dbReference>
<dbReference type="GO" id="GO:0005829">
    <property type="term" value="C:cytosol"/>
    <property type="evidence" value="ECO:0007669"/>
    <property type="project" value="TreeGrafter"/>
</dbReference>
<dbReference type="FunFam" id="3.40.50.1000:FF:000022">
    <property type="entry name" value="Phosphoglycolate phosphatase"/>
    <property type="match status" value="1"/>
</dbReference>